<feature type="region of interest" description="Disordered" evidence="1">
    <location>
        <begin position="78"/>
        <end position="161"/>
    </location>
</feature>
<reference evidence="2" key="2">
    <citation type="submission" date="2019-07" db="EMBL/GenBank/DDBJ databases">
        <authorList>
            <person name="Seetharam A."/>
            <person name="Woodhouse M."/>
            <person name="Cannon E."/>
        </authorList>
    </citation>
    <scope>NUCLEOTIDE SEQUENCE [LARGE SCALE GENOMIC DNA]</scope>
    <source>
        <strain evidence="2">cv. B73</strain>
    </source>
</reference>
<dbReference type="Gramene" id="Zm00001eb428140_T001">
    <property type="protein sequence ID" value="Zm00001eb428140_P001"/>
    <property type="gene ID" value="Zm00001eb428140"/>
</dbReference>
<sequence length="213" mass="22284">MPGGALLVPVGDLGPQRVGRVPERPRRWVELVAAASQQRRRKSAYGTAPAPDSRIRGRAASICVARSTLRASSTVRLAAGSTASGSRLASAGAGAGGTRPSRLIHGNTTPTPRSRIRSARGMKRSGGTAGRNAGCSCRNRRSPSVVGAQPHGDKEEWSGGPGFGDLIWGRRGGGGSRGVGEGYADRRCRLTEASGRCRFIEGRTREAAYPLQL</sequence>
<protein>
    <submittedName>
        <fullName evidence="2">Uncharacterized protein</fullName>
    </submittedName>
</protein>
<dbReference type="InParanoid" id="A0A804RL86"/>
<dbReference type="AlphaFoldDB" id="A0A804RL86"/>
<proteinExistence type="predicted"/>
<feature type="compositionally biased region" description="Basic residues" evidence="1">
    <location>
        <begin position="114"/>
        <end position="123"/>
    </location>
</feature>
<evidence type="ECO:0000313" key="2">
    <source>
        <dbReference type="EnsemblPlants" id="Zm00001eb428140_P001"/>
    </source>
</evidence>
<reference evidence="3" key="1">
    <citation type="journal article" date="2009" name="Science">
        <title>The B73 maize genome: complexity, diversity, and dynamics.</title>
        <authorList>
            <person name="Schnable P.S."/>
            <person name="Ware D."/>
            <person name="Fulton R.S."/>
            <person name="Stein J.C."/>
            <person name="Wei F."/>
            <person name="Pasternak S."/>
            <person name="Liang C."/>
            <person name="Zhang J."/>
            <person name="Fulton L."/>
            <person name="Graves T.A."/>
            <person name="Minx P."/>
            <person name="Reily A.D."/>
            <person name="Courtney L."/>
            <person name="Kruchowski S.S."/>
            <person name="Tomlinson C."/>
            <person name="Strong C."/>
            <person name="Delehaunty K."/>
            <person name="Fronick C."/>
            <person name="Courtney B."/>
            <person name="Rock S.M."/>
            <person name="Belter E."/>
            <person name="Du F."/>
            <person name="Kim K."/>
            <person name="Abbott R.M."/>
            <person name="Cotton M."/>
            <person name="Levy A."/>
            <person name="Marchetto P."/>
            <person name="Ochoa K."/>
            <person name="Jackson S.M."/>
            <person name="Gillam B."/>
            <person name="Chen W."/>
            <person name="Yan L."/>
            <person name="Higginbotham J."/>
            <person name="Cardenas M."/>
            <person name="Waligorski J."/>
            <person name="Applebaum E."/>
            <person name="Phelps L."/>
            <person name="Falcone J."/>
            <person name="Kanchi K."/>
            <person name="Thane T."/>
            <person name="Scimone A."/>
            <person name="Thane N."/>
            <person name="Henke J."/>
            <person name="Wang T."/>
            <person name="Ruppert J."/>
            <person name="Shah N."/>
            <person name="Rotter K."/>
            <person name="Hodges J."/>
            <person name="Ingenthron E."/>
            <person name="Cordes M."/>
            <person name="Kohlberg S."/>
            <person name="Sgro J."/>
            <person name="Delgado B."/>
            <person name="Mead K."/>
            <person name="Chinwalla A."/>
            <person name="Leonard S."/>
            <person name="Crouse K."/>
            <person name="Collura K."/>
            <person name="Kudrna D."/>
            <person name="Currie J."/>
            <person name="He R."/>
            <person name="Angelova A."/>
            <person name="Rajasekar S."/>
            <person name="Mueller T."/>
            <person name="Lomeli R."/>
            <person name="Scara G."/>
            <person name="Ko A."/>
            <person name="Delaney K."/>
            <person name="Wissotski M."/>
            <person name="Lopez G."/>
            <person name="Campos D."/>
            <person name="Braidotti M."/>
            <person name="Ashley E."/>
            <person name="Golser W."/>
            <person name="Kim H."/>
            <person name="Lee S."/>
            <person name="Lin J."/>
            <person name="Dujmic Z."/>
            <person name="Kim W."/>
            <person name="Talag J."/>
            <person name="Zuccolo A."/>
            <person name="Fan C."/>
            <person name="Sebastian A."/>
            <person name="Kramer M."/>
            <person name="Spiegel L."/>
            <person name="Nascimento L."/>
            <person name="Zutavern T."/>
            <person name="Miller B."/>
            <person name="Ambroise C."/>
            <person name="Muller S."/>
            <person name="Spooner W."/>
            <person name="Narechania A."/>
            <person name="Ren L."/>
            <person name="Wei S."/>
            <person name="Kumari S."/>
            <person name="Faga B."/>
            <person name="Levy M.J."/>
            <person name="McMahan L."/>
            <person name="Van Buren P."/>
            <person name="Vaughn M.W."/>
            <person name="Ying K."/>
            <person name="Yeh C.-T."/>
            <person name="Emrich S.J."/>
            <person name="Jia Y."/>
            <person name="Kalyanaraman A."/>
            <person name="Hsia A.-P."/>
            <person name="Barbazuk W.B."/>
            <person name="Baucom R.S."/>
            <person name="Brutnell T.P."/>
            <person name="Carpita N.C."/>
            <person name="Chaparro C."/>
            <person name="Chia J.-M."/>
            <person name="Deragon J.-M."/>
            <person name="Estill J.C."/>
            <person name="Fu Y."/>
            <person name="Jeddeloh J.A."/>
            <person name="Han Y."/>
            <person name="Lee H."/>
            <person name="Li P."/>
            <person name="Lisch D.R."/>
            <person name="Liu S."/>
            <person name="Liu Z."/>
            <person name="Nagel D.H."/>
            <person name="McCann M.C."/>
            <person name="SanMiguel P."/>
            <person name="Myers A.M."/>
            <person name="Nettleton D."/>
            <person name="Nguyen J."/>
            <person name="Penning B.W."/>
            <person name="Ponnala L."/>
            <person name="Schneider K.L."/>
            <person name="Schwartz D.C."/>
            <person name="Sharma A."/>
            <person name="Soderlund C."/>
            <person name="Springer N.M."/>
            <person name="Sun Q."/>
            <person name="Wang H."/>
            <person name="Waterman M."/>
            <person name="Westerman R."/>
            <person name="Wolfgruber T.K."/>
            <person name="Yang L."/>
            <person name="Yu Y."/>
            <person name="Zhang L."/>
            <person name="Zhou S."/>
            <person name="Zhu Q."/>
            <person name="Bennetzen J.L."/>
            <person name="Dawe R.K."/>
            <person name="Jiang J."/>
            <person name="Jiang N."/>
            <person name="Presting G.G."/>
            <person name="Wessler S.R."/>
            <person name="Aluru S."/>
            <person name="Martienssen R.A."/>
            <person name="Clifton S.W."/>
            <person name="McCombie W.R."/>
            <person name="Wing R.A."/>
            <person name="Wilson R.K."/>
        </authorList>
    </citation>
    <scope>NUCLEOTIDE SEQUENCE [LARGE SCALE GENOMIC DNA]</scope>
    <source>
        <strain evidence="3">cv. B73</strain>
    </source>
</reference>
<feature type="compositionally biased region" description="Low complexity" evidence="1">
    <location>
        <begin position="78"/>
        <end position="92"/>
    </location>
</feature>
<accession>A0A804RL86</accession>
<evidence type="ECO:0000256" key="1">
    <source>
        <dbReference type="SAM" id="MobiDB-lite"/>
    </source>
</evidence>
<name>A0A804RL86_MAIZE</name>
<dbReference type="EnsemblPlants" id="Zm00001eb428140_T001">
    <property type="protein sequence ID" value="Zm00001eb428140_P001"/>
    <property type="gene ID" value="Zm00001eb428140"/>
</dbReference>
<keyword evidence="3" id="KW-1185">Reference proteome</keyword>
<dbReference type="Proteomes" id="UP000007305">
    <property type="component" value="Chromosome 10"/>
</dbReference>
<organism evidence="2 3">
    <name type="scientific">Zea mays</name>
    <name type="common">Maize</name>
    <dbReference type="NCBI Taxonomy" id="4577"/>
    <lineage>
        <taxon>Eukaryota</taxon>
        <taxon>Viridiplantae</taxon>
        <taxon>Streptophyta</taxon>
        <taxon>Embryophyta</taxon>
        <taxon>Tracheophyta</taxon>
        <taxon>Spermatophyta</taxon>
        <taxon>Magnoliopsida</taxon>
        <taxon>Liliopsida</taxon>
        <taxon>Poales</taxon>
        <taxon>Poaceae</taxon>
        <taxon>PACMAD clade</taxon>
        <taxon>Panicoideae</taxon>
        <taxon>Andropogonodae</taxon>
        <taxon>Andropogoneae</taxon>
        <taxon>Tripsacinae</taxon>
        <taxon>Zea</taxon>
    </lineage>
</organism>
<evidence type="ECO:0000313" key="3">
    <source>
        <dbReference type="Proteomes" id="UP000007305"/>
    </source>
</evidence>
<reference evidence="2" key="3">
    <citation type="submission" date="2021-05" db="UniProtKB">
        <authorList>
            <consortium name="EnsemblPlants"/>
        </authorList>
    </citation>
    <scope>IDENTIFICATION</scope>
    <source>
        <strain evidence="2">cv. B73</strain>
    </source>
</reference>